<evidence type="ECO:0000313" key="1">
    <source>
        <dbReference type="EMBL" id="GEN83794.1"/>
    </source>
</evidence>
<protein>
    <recommendedName>
        <fullName evidence="3">ATP-grasp domain-containing protein</fullName>
    </recommendedName>
</protein>
<dbReference type="Gene3D" id="3.30.470.20">
    <property type="entry name" value="ATP-grasp fold, B domain"/>
    <property type="match status" value="1"/>
</dbReference>
<keyword evidence="2" id="KW-1185">Reference proteome</keyword>
<dbReference type="SUPFAM" id="SSF56059">
    <property type="entry name" value="Glutathione synthetase ATP-binding domain-like"/>
    <property type="match status" value="1"/>
</dbReference>
<dbReference type="Pfam" id="PF14398">
    <property type="entry name" value="ATPgrasp_YheCD"/>
    <property type="match status" value="1"/>
</dbReference>
<accession>A0A511Z8P4</accession>
<reference evidence="1 2" key="1">
    <citation type="submission" date="2019-07" db="EMBL/GenBank/DDBJ databases">
        <title>Whole genome shotgun sequence of Sporosarcina luteola NBRC 105378.</title>
        <authorList>
            <person name="Hosoyama A."/>
            <person name="Uohara A."/>
            <person name="Ohji S."/>
            <person name="Ichikawa N."/>
        </authorList>
    </citation>
    <scope>NUCLEOTIDE SEQUENCE [LARGE SCALE GENOMIC DNA]</scope>
    <source>
        <strain evidence="1 2">NBRC 105378</strain>
    </source>
</reference>
<proteinExistence type="predicted"/>
<dbReference type="AlphaFoldDB" id="A0A511Z8P4"/>
<comment type="caution">
    <text evidence="1">The sequence shown here is derived from an EMBL/GenBank/DDBJ whole genome shotgun (WGS) entry which is preliminary data.</text>
</comment>
<gene>
    <name evidence="1" type="ORF">SLU01_21060</name>
</gene>
<organism evidence="1 2">
    <name type="scientific">Sporosarcina luteola</name>
    <dbReference type="NCBI Taxonomy" id="582850"/>
    <lineage>
        <taxon>Bacteria</taxon>
        <taxon>Bacillati</taxon>
        <taxon>Bacillota</taxon>
        <taxon>Bacilli</taxon>
        <taxon>Bacillales</taxon>
        <taxon>Caryophanaceae</taxon>
        <taxon>Sporosarcina</taxon>
    </lineage>
</organism>
<evidence type="ECO:0008006" key="3">
    <source>
        <dbReference type="Google" id="ProtNLM"/>
    </source>
</evidence>
<dbReference type="InterPro" id="IPR026838">
    <property type="entry name" value="YheC/D"/>
</dbReference>
<dbReference type="RefSeq" id="WP_170232672.1">
    <property type="nucleotide sequence ID" value="NZ_BJYL01000027.1"/>
</dbReference>
<name>A0A511Z8P4_9BACL</name>
<dbReference type="Proteomes" id="UP000321901">
    <property type="component" value="Unassembled WGS sequence"/>
</dbReference>
<sequence>MKRNLGKWEQNVLLRQHPLVAKYIPETTVYSEKNLDDLLNRHQSVYVKHDTTGQGRAIVNIRKDHSGNYNVNGFTIQGKPIRKTVSRVEEIQQILHPFIKFDRKSGLYIIQEDIQTHTLNGQPFSIRVHVQKLKNNWVIGGMFATRGTAKVSPKIESGIVNPYRNGKVVTISEVLSQTKVENTRMETIKKMEEIAIAAAKAVHSVLPCREYGIDFGVNQEGIPILFEVNLTPGIDEFALIEEKAIWKRIVENRKMQGEFDNVKRYDR</sequence>
<evidence type="ECO:0000313" key="2">
    <source>
        <dbReference type="Proteomes" id="UP000321901"/>
    </source>
</evidence>
<dbReference type="EMBL" id="BJYL01000027">
    <property type="protein sequence ID" value="GEN83794.1"/>
    <property type="molecule type" value="Genomic_DNA"/>
</dbReference>